<evidence type="ECO:0000313" key="3">
    <source>
        <dbReference type="Proteomes" id="UP000580861"/>
    </source>
</evidence>
<protein>
    <submittedName>
        <fullName evidence="2">Uncharacterized protein</fullName>
    </submittedName>
</protein>
<keyword evidence="1" id="KW-0732">Signal</keyword>
<keyword evidence="3" id="KW-1185">Reference proteome</keyword>
<reference evidence="2 3" key="1">
    <citation type="submission" date="2020-08" db="EMBL/GenBank/DDBJ databases">
        <title>Sequencing the genomes of 1000 actinobacteria strains.</title>
        <authorList>
            <person name="Klenk H.-P."/>
        </authorList>
    </citation>
    <scope>NUCLEOTIDE SEQUENCE [LARGE SCALE GENOMIC DNA]</scope>
    <source>
        <strain evidence="2 3">DSM 45272</strain>
    </source>
</reference>
<organism evidence="2 3">
    <name type="scientific">Amycolatopsis umgeniensis</name>
    <dbReference type="NCBI Taxonomy" id="336628"/>
    <lineage>
        <taxon>Bacteria</taxon>
        <taxon>Bacillati</taxon>
        <taxon>Actinomycetota</taxon>
        <taxon>Actinomycetes</taxon>
        <taxon>Pseudonocardiales</taxon>
        <taxon>Pseudonocardiaceae</taxon>
        <taxon>Amycolatopsis</taxon>
    </lineage>
</organism>
<dbReference type="RefSeq" id="WP_168214479.1">
    <property type="nucleotide sequence ID" value="NZ_JACHMX010000001.1"/>
</dbReference>
<sequence>MTRWTRTVLACTAVTMGLVALAGPALADEPETAVPNSGTLTWTLEDTIKDLK</sequence>
<dbReference type="Proteomes" id="UP000580861">
    <property type="component" value="Unassembled WGS sequence"/>
</dbReference>
<dbReference type="AlphaFoldDB" id="A0A841B6S4"/>
<feature type="chain" id="PRO_5032804040" evidence="1">
    <location>
        <begin position="28"/>
        <end position="52"/>
    </location>
</feature>
<evidence type="ECO:0000313" key="2">
    <source>
        <dbReference type="EMBL" id="MBB5854643.1"/>
    </source>
</evidence>
<dbReference type="EMBL" id="JACHMX010000001">
    <property type="protein sequence ID" value="MBB5854643.1"/>
    <property type="molecule type" value="Genomic_DNA"/>
</dbReference>
<name>A0A841B6S4_9PSEU</name>
<accession>A0A841B6S4</accession>
<proteinExistence type="predicted"/>
<feature type="signal peptide" evidence="1">
    <location>
        <begin position="1"/>
        <end position="27"/>
    </location>
</feature>
<comment type="caution">
    <text evidence="2">The sequence shown here is derived from an EMBL/GenBank/DDBJ whole genome shotgun (WGS) entry which is preliminary data.</text>
</comment>
<gene>
    <name evidence="2" type="ORF">HDA45_004730</name>
</gene>
<evidence type="ECO:0000256" key="1">
    <source>
        <dbReference type="SAM" id="SignalP"/>
    </source>
</evidence>